<evidence type="ECO:0000313" key="2">
    <source>
        <dbReference type="Proteomes" id="UP001632038"/>
    </source>
</evidence>
<dbReference type="AlphaFoldDB" id="A0ABD3B7M3"/>
<evidence type="ECO:0000313" key="1">
    <source>
        <dbReference type="EMBL" id="KAL3613267.1"/>
    </source>
</evidence>
<reference evidence="2" key="1">
    <citation type="journal article" date="2024" name="IScience">
        <title>Strigolactones Initiate the Formation of Haustorium-like Structures in Castilleja.</title>
        <authorList>
            <person name="Buerger M."/>
            <person name="Peterson D."/>
            <person name="Chory J."/>
        </authorList>
    </citation>
    <scope>NUCLEOTIDE SEQUENCE [LARGE SCALE GENOMIC DNA]</scope>
</reference>
<proteinExistence type="predicted"/>
<dbReference type="EMBL" id="JAVIJP010000161">
    <property type="protein sequence ID" value="KAL3613267.1"/>
    <property type="molecule type" value="Genomic_DNA"/>
</dbReference>
<keyword evidence="2" id="KW-1185">Reference proteome</keyword>
<comment type="caution">
    <text evidence="1">The sequence shown here is derived from an EMBL/GenBank/DDBJ whole genome shotgun (WGS) entry which is preliminary data.</text>
</comment>
<sequence length="46" mass="5021">MVISSFLNSAFELLLKVWAVSRDLKVRVSTVAALGQMVGLATRTQL</sequence>
<protein>
    <submittedName>
        <fullName evidence="1">Protein SHOOT GRAVITROPISM 6</fullName>
    </submittedName>
</protein>
<organism evidence="1 2">
    <name type="scientific">Castilleja foliolosa</name>
    <dbReference type="NCBI Taxonomy" id="1961234"/>
    <lineage>
        <taxon>Eukaryota</taxon>
        <taxon>Viridiplantae</taxon>
        <taxon>Streptophyta</taxon>
        <taxon>Embryophyta</taxon>
        <taxon>Tracheophyta</taxon>
        <taxon>Spermatophyta</taxon>
        <taxon>Magnoliopsida</taxon>
        <taxon>eudicotyledons</taxon>
        <taxon>Gunneridae</taxon>
        <taxon>Pentapetalae</taxon>
        <taxon>asterids</taxon>
        <taxon>lamiids</taxon>
        <taxon>Lamiales</taxon>
        <taxon>Orobanchaceae</taxon>
        <taxon>Pedicularideae</taxon>
        <taxon>Castillejinae</taxon>
        <taxon>Castilleja</taxon>
    </lineage>
</organism>
<gene>
    <name evidence="1" type="primary">SGR6_2</name>
    <name evidence="1" type="ORF">CASFOL_042890</name>
</gene>
<accession>A0ABD3B7M3</accession>
<name>A0ABD3B7M3_9LAMI</name>
<dbReference type="Proteomes" id="UP001632038">
    <property type="component" value="Unassembled WGS sequence"/>
</dbReference>